<feature type="compositionally biased region" description="Low complexity" evidence="1">
    <location>
        <begin position="32"/>
        <end position="45"/>
    </location>
</feature>
<feature type="region of interest" description="Disordered" evidence="1">
    <location>
        <begin position="32"/>
        <end position="54"/>
    </location>
</feature>
<organism evidence="2 3">
    <name type="scientific">Zonotrichia albicollis</name>
    <name type="common">White-throated sparrow</name>
    <name type="synonym">Fringilla albicollis</name>
    <dbReference type="NCBI Taxonomy" id="44394"/>
    <lineage>
        <taxon>Eukaryota</taxon>
        <taxon>Metazoa</taxon>
        <taxon>Chordata</taxon>
        <taxon>Craniata</taxon>
        <taxon>Vertebrata</taxon>
        <taxon>Euteleostomi</taxon>
        <taxon>Archelosauria</taxon>
        <taxon>Archosauria</taxon>
        <taxon>Dinosauria</taxon>
        <taxon>Saurischia</taxon>
        <taxon>Theropoda</taxon>
        <taxon>Coelurosauria</taxon>
        <taxon>Aves</taxon>
        <taxon>Neognathae</taxon>
        <taxon>Neoaves</taxon>
        <taxon>Telluraves</taxon>
        <taxon>Australaves</taxon>
        <taxon>Passeriformes</taxon>
        <taxon>Passerellidae</taxon>
        <taxon>Zonotrichia</taxon>
    </lineage>
</organism>
<sequence>PPCRLGPRGTPGAVAAAQPELLIAALRSLNAPQGAAGQPQGQRSSPGPPQPGCHICPVSPRPRVTFSGCHLCRVSPLPDVASARCPRQLPRLWGAALPRWDMLEAPDPSPHSREGRGSPGSANSSRKCQESPAGSLRASHL</sequence>
<dbReference type="Proteomes" id="UP000694413">
    <property type="component" value="Unassembled WGS sequence"/>
</dbReference>
<reference evidence="2" key="1">
    <citation type="submission" date="2025-08" db="UniProtKB">
        <authorList>
            <consortium name="Ensembl"/>
        </authorList>
    </citation>
    <scope>IDENTIFICATION</scope>
</reference>
<protein>
    <submittedName>
        <fullName evidence="2">Uncharacterized protein</fullName>
    </submittedName>
</protein>
<keyword evidence="3" id="KW-1185">Reference proteome</keyword>
<name>A0A8D2QKI5_ZONAL</name>
<feature type="region of interest" description="Disordered" evidence="1">
    <location>
        <begin position="102"/>
        <end position="141"/>
    </location>
</feature>
<dbReference type="AlphaFoldDB" id="A0A8D2QKI5"/>
<proteinExistence type="predicted"/>
<dbReference type="Ensembl" id="ENSZALT00000029214.1">
    <property type="protein sequence ID" value="ENSZALP00000022470.1"/>
    <property type="gene ID" value="ENSZALG00000017457.1"/>
</dbReference>
<reference evidence="2" key="2">
    <citation type="submission" date="2025-09" db="UniProtKB">
        <authorList>
            <consortium name="Ensembl"/>
        </authorList>
    </citation>
    <scope>IDENTIFICATION</scope>
</reference>
<evidence type="ECO:0000313" key="3">
    <source>
        <dbReference type="Proteomes" id="UP000694413"/>
    </source>
</evidence>
<evidence type="ECO:0000256" key="1">
    <source>
        <dbReference type="SAM" id="MobiDB-lite"/>
    </source>
</evidence>
<evidence type="ECO:0000313" key="2">
    <source>
        <dbReference type="Ensembl" id="ENSZALP00000022470.1"/>
    </source>
</evidence>
<accession>A0A8D2QKI5</accession>